<dbReference type="STRING" id="927083.DB32_000409"/>
<evidence type="ECO:0000313" key="4">
    <source>
        <dbReference type="Proteomes" id="UP000034883"/>
    </source>
</evidence>
<organism evidence="3 4">
    <name type="scientific">Sandaracinus amylolyticus</name>
    <dbReference type="NCBI Taxonomy" id="927083"/>
    <lineage>
        <taxon>Bacteria</taxon>
        <taxon>Pseudomonadati</taxon>
        <taxon>Myxococcota</taxon>
        <taxon>Polyangia</taxon>
        <taxon>Polyangiales</taxon>
        <taxon>Sandaracinaceae</taxon>
        <taxon>Sandaracinus</taxon>
    </lineage>
</organism>
<dbReference type="InterPro" id="IPR002912">
    <property type="entry name" value="ACT_dom"/>
</dbReference>
<dbReference type="Pfam" id="PF01842">
    <property type="entry name" value="ACT"/>
    <property type="match status" value="1"/>
</dbReference>
<dbReference type="SUPFAM" id="SSF55021">
    <property type="entry name" value="ACT-like"/>
    <property type="match status" value="1"/>
</dbReference>
<dbReference type="PANTHER" id="PTHR42706">
    <property type="entry name" value="FORMYLTETRAHYDROFOLATE DEFORMYLASE"/>
    <property type="match status" value="1"/>
</dbReference>
<dbReference type="InterPro" id="IPR045865">
    <property type="entry name" value="ACT-like_dom_sf"/>
</dbReference>
<dbReference type="AlphaFoldDB" id="A0A0F6YG54"/>
<feature type="region of interest" description="Disordered" evidence="1">
    <location>
        <begin position="127"/>
        <end position="178"/>
    </location>
</feature>
<sequence length="178" mass="20209">MTIATLLVSGPDRPGLVAALAQVLYGHGANILDADQHSDPEASWFFQRIRFDQRELRTDATSLRHAIAEVSERLGMTWRLESSARRKKVAIFVSKYDHCLFDLLWRHRAGELDCDVARSSATIRISAPSPRSSGFRSTSSRSRRRRRRRKRRRSSRSWQSTASSSSYSRGTCRSSAPI</sequence>
<feature type="compositionally biased region" description="Low complexity" evidence="1">
    <location>
        <begin position="156"/>
        <end position="178"/>
    </location>
</feature>
<evidence type="ECO:0000313" key="3">
    <source>
        <dbReference type="EMBL" id="AKF03260.1"/>
    </source>
</evidence>
<dbReference type="InterPro" id="IPR004810">
    <property type="entry name" value="PurU"/>
</dbReference>
<evidence type="ECO:0000256" key="1">
    <source>
        <dbReference type="SAM" id="MobiDB-lite"/>
    </source>
</evidence>
<accession>A0A0F6YG54</accession>
<feature type="compositionally biased region" description="Low complexity" evidence="1">
    <location>
        <begin position="129"/>
        <end position="140"/>
    </location>
</feature>
<dbReference type="GO" id="GO:0008864">
    <property type="term" value="F:formyltetrahydrofolate deformylase activity"/>
    <property type="evidence" value="ECO:0007669"/>
    <property type="project" value="InterPro"/>
</dbReference>
<gene>
    <name evidence="3" type="ORF">DB32_000409</name>
</gene>
<dbReference type="PRINTS" id="PR01575">
    <property type="entry name" value="FFH4HYDRLASE"/>
</dbReference>
<feature type="domain" description="ACT" evidence="2">
    <location>
        <begin position="5"/>
        <end position="85"/>
    </location>
</feature>
<protein>
    <submittedName>
        <fullName evidence="3">Formyltetrahydrofolate deformylase</fullName>
    </submittedName>
</protein>
<dbReference type="CDD" id="cd04875">
    <property type="entry name" value="ACT_F4HF-DF"/>
    <property type="match status" value="1"/>
</dbReference>
<dbReference type="PROSITE" id="PS51671">
    <property type="entry name" value="ACT"/>
    <property type="match status" value="1"/>
</dbReference>
<dbReference type="KEGG" id="samy:DB32_000409"/>
<reference evidence="3 4" key="1">
    <citation type="submission" date="2015-03" db="EMBL/GenBank/DDBJ databases">
        <title>Genome assembly of Sandaracinus amylolyticus DSM 53668.</title>
        <authorList>
            <person name="Sharma G."/>
            <person name="Subramanian S."/>
        </authorList>
    </citation>
    <scope>NUCLEOTIDE SEQUENCE [LARGE SCALE GENOMIC DNA]</scope>
    <source>
        <strain evidence="3 4">DSM 53668</strain>
    </source>
</reference>
<dbReference type="InterPro" id="IPR044074">
    <property type="entry name" value="PurU_ACT"/>
</dbReference>
<name>A0A0F6YG54_9BACT</name>
<evidence type="ECO:0000259" key="2">
    <source>
        <dbReference type="PROSITE" id="PS51671"/>
    </source>
</evidence>
<dbReference type="Gene3D" id="3.30.70.260">
    <property type="match status" value="1"/>
</dbReference>
<keyword evidence="4" id="KW-1185">Reference proteome</keyword>
<dbReference type="EMBL" id="CP011125">
    <property type="protein sequence ID" value="AKF03260.1"/>
    <property type="molecule type" value="Genomic_DNA"/>
</dbReference>
<proteinExistence type="predicted"/>
<dbReference type="GO" id="GO:0006189">
    <property type="term" value="P:'de novo' IMP biosynthetic process"/>
    <property type="evidence" value="ECO:0007669"/>
    <property type="project" value="InterPro"/>
</dbReference>
<dbReference type="PANTHER" id="PTHR42706:SF1">
    <property type="entry name" value="FORMYLTETRAHYDROFOLATE DEFORMYLASE 2, MITOCHONDRIAL"/>
    <property type="match status" value="1"/>
</dbReference>
<feature type="compositionally biased region" description="Basic residues" evidence="1">
    <location>
        <begin position="141"/>
        <end position="155"/>
    </location>
</feature>
<dbReference type="Proteomes" id="UP000034883">
    <property type="component" value="Chromosome"/>
</dbReference>